<reference evidence="1 2" key="1">
    <citation type="journal article" date="2018" name="Sci. Adv.">
        <title>Multi-heme cytochromes provide a pathway for survival in energy-limited environments.</title>
        <authorList>
            <person name="Deng X."/>
            <person name="Dohmae N."/>
            <person name="Nealson K.H."/>
            <person name="Hashimoto K."/>
            <person name="Okamoto A."/>
        </authorList>
    </citation>
    <scope>NUCLEOTIDE SEQUENCE [LARGE SCALE GENOMIC DNA]</scope>
    <source>
        <strain evidence="1 2">IS5</strain>
    </source>
</reference>
<evidence type="ECO:0000313" key="2">
    <source>
        <dbReference type="Proteomes" id="UP000269883"/>
    </source>
</evidence>
<keyword evidence="2" id="KW-1185">Reference proteome</keyword>
<dbReference type="KEGG" id="dfl:DFE_2820"/>
<evidence type="ECO:0000313" key="1">
    <source>
        <dbReference type="EMBL" id="BBD09546.1"/>
    </source>
</evidence>
<accession>A0A2Z6B2B1</accession>
<sequence length="381" mass="43237">MQKTRLHAIFLLIVLGLAVPAVGVLNYAVDPLQVYSRANGMPWMWQNQRYQNVAKIRHYINAGEYRNVILGNSTSDNYLPSRLEQIFDWEPTIKLTIDGGTLCEVGGMLDHLDMAKVEHVFWGIGLEILNDSADAGNEKYEFPRYLYTAPVLDDYPYLLNIDFFKYSLRTLVGLSPKPGRWFKDMDLLNYWMTDERVANYATYEEALNRHLKRIEESGDKQRSAVEEDVSCPGVDANVLPHVRANPGIKFVFVLSPVHGVGRKSEIDLPRYYAAQRHLVRALDALPNATVYGFENEPQIVNNLANFRDNVHFHSGVNEFIINTIASGREPLTASNVDAYIESCLAVLEDSGKVFDFAAMIPMRTEHERQVLADALDHKGQK</sequence>
<dbReference type="EMBL" id="AP017378">
    <property type="protein sequence ID" value="BBD09546.1"/>
    <property type="molecule type" value="Genomic_DNA"/>
</dbReference>
<gene>
    <name evidence="1" type="ORF">DFE_2820</name>
</gene>
<dbReference type="Proteomes" id="UP000269883">
    <property type="component" value="Chromosome"/>
</dbReference>
<proteinExistence type="predicted"/>
<organism evidence="1 2">
    <name type="scientific">Desulfovibrio ferrophilus</name>
    <dbReference type="NCBI Taxonomy" id="241368"/>
    <lineage>
        <taxon>Bacteria</taxon>
        <taxon>Pseudomonadati</taxon>
        <taxon>Thermodesulfobacteriota</taxon>
        <taxon>Desulfovibrionia</taxon>
        <taxon>Desulfovibrionales</taxon>
        <taxon>Desulfovibrionaceae</taxon>
        <taxon>Desulfovibrio</taxon>
    </lineage>
</organism>
<name>A0A2Z6B2B1_9BACT</name>
<protein>
    <submittedName>
        <fullName evidence="1">Uncharacterized protein</fullName>
    </submittedName>
</protein>
<dbReference type="RefSeq" id="WP_126380580.1">
    <property type="nucleotide sequence ID" value="NZ_AP017378.1"/>
</dbReference>
<dbReference type="OrthoDB" id="5363267at2"/>
<dbReference type="AlphaFoldDB" id="A0A2Z6B2B1"/>